<dbReference type="GO" id="GO:0006355">
    <property type="term" value="P:regulation of DNA-templated transcription"/>
    <property type="evidence" value="ECO:0007669"/>
    <property type="project" value="InterPro"/>
</dbReference>
<dbReference type="OrthoDB" id="9774661at2"/>
<evidence type="ECO:0000256" key="3">
    <source>
        <dbReference type="ARBA" id="ARBA00023163"/>
    </source>
</evidence>
<reference evidence="5 6" key="1">
    <citation type="submission" date="2016-11" db="EMBL/GenBank/DDBJ databases">
        <authorList>
            <person name="Jaros S."/>
            <person name="Januszkiewicz K."/>
            <person name="Wedrychowicz H."/>
        </authorList>
    </citation>
    <scope>NUCLEOTIDE SEQUENCE [LARGE SCALE GENOMIC DNA]</scope>
    <source>
        <strain evidence="5 6">DSM 16917</strain>
    </source>
</reference>
<dbReference type="Gene3D" id="3.40.50.2300">
    <property type="match status" value="1"/>
</dbReference>
<dbReference type="PANTHER" id="PTHR44688">
    <property type="entry name" value="DNA-BINDING TRANSCRIPTIONAL ACTIVATOR DEVR_DOSR"/>
    <property type="match status" value="1"/>
</dbReference>
<keyword evidence="3" id="KW-0804">Transcription</keyword>
<gene>
    <name evidence="5" type="ORF">SAMN02745129_2801</name>
</gene>
<dbReference type="Proteomes" id="UP000184268">
    <property type="component" value="Unassembled WGS sequence"/>
</dbReference>
<proteinExistence type="predicted"/>
<name>A0A1M5VJM9_9GAMM</name>
<dbReference type="SUPFAM" id="SSF46894">
    <property type="entry name" value="C-terminal effector domain of the bipartite response regulators"/>
    <property type="match status" value="1"/>
</dbReference>
<dbReference type="InterPro" id="IPR000792">
    <property type="entry name" value="Tscrpt_reg_LuxR_C"/>
</dbReference>
<dbReference type="STRING" id="299255.SAMN02745129_2801"/>
<dbReference type="SMART" id="SM00421">
    <property type="entry name" value="HTH_LUXR"/>
    <property type="match status" value="1"/>
</dbReference>
<sequence length="227" mass="25278">MEMDTATIVLFSQDRAFSQVASGLLSATGEDYNLICLNTFSSFSELEATNGPLAVLVDWKSMPNPGRHGLVPRQENGEWLAINAEEGEVEDVSGWIELGYVGILPASRCLELLCKAVRVILNGELWYPRSEISRALRAYQQGGFNPQQLSGVLAEQFSLTSREREICHMLLKGLSNGQIARQGNISIHTVKTHVSNLMQKMEVNSRKELMARVMTETRSHEVVPVWS</sequence>
<organism evidence="5 6">
    <name type="scientific">Ferrimonas marina</name>
    <dbReference type="NCBI Taxonomy" id="299255"/>
    <lineage>
        <taxon>Bacteria</taxon>
        <taxon>Pseudomonadati</taxon>
        <taxon>Pseudomonadota</taxon>
        <taxon>Gammaproteobacteria</taxon>
        <taxon>Alteromonadales</taxon>
        <taxon>Ferrimonadaceae</taxon>
        <taxon>Ferrimonas</taxon>
    </lineage>
</organism>
<dbReference type="EMBL" id="FQXG01000004">
    <property type="protein sequence ID" value="SHH75123.1"/>
    <property type="molecule type" value="Genomic_DNA"/>
</dbReference>
<dbReference type="AlphaFoldDB" id="A0A1M5VJM9"/>
<protein>
    <submittedName>
        <fullName evidence="5">DNA-binding response regulator, NarL/FixJ family, contains REC and HTH domains</fullName>
    </submittedName>
</protein>
<dbReference type="InterPro" id="IPR036388">
    <property type="entry name" value="WH-like_DNA-bd_sf"/>
</dbReference>
<evidence type="ECO:0000259" key="4">
    <source>
        <dbReference type="PROSITE" id="PS50043"/>
    </source>
</evidence>
<evidence type="ECO:0000256" key="1">
    <source>
        <dbReference type="ARBA" id="ARBA00023015"/>
    </source>
</evidence>
<feature type="domain" description="HTH luxR-type" evidence="4">
    <location>
        <begin position="152"/>
        <end position="217"/>
    </location>
</feature>
<keyword evidence="1" id="KW-0805">Transcription regulation</keyword>
<keyword evidence="6" id="KW-1185">Reference proteome</keyword>
<dbReference type="Pfam" id="PF00196">
    <property type="entry name" value="GerE"/>
    <property type="match status" value="1"/>
</dbReference>
<evidence type="ECO:0000313" key="6">
    <source>
        <dbReference type="Proteomes" id="UP000184268"/>
    </source>
</evidence>
<accession>A0A1M5VJM9</accession>
<keyword evidence="2 5" id="KW-0238">DNA-binding</keyword>
<evidence type="ECO:0000256" key="2">
    <source>
        <dbReference type="ARBA" id="ARBA00023125"/>
    </source>
</evidence>
<dbReference type="PRINTS" id="PR00038">
    <property type="entry name" value="HTHLUXR"/>
</dbReference>
<dbReference type="PROSITE" id="PS50043">
    <property type="entry name" value="HTH_LUXR_2"/>
    <property type="match status" value="1"/>
</dbReference>
<dbReference type="Gene3D" id="1.10.10.10">
    <property type="entry name" value="Winged helix-like DNA-binding domain superfamily/Winged helix DNA-binding domain"/>
    <property type="match status" value="1"/>
</dbReference>
<evidence type="ECO:0000313" key="5">
    <source>
        <dbReference type="EMBL" id="SHH75123.1"/>
    </source>
</evidence>
<dbReference type="GO" id="GO:0003677">
    <property type="term" value="F:DNA binding"/>
    <property type="evidence" value="ECO:0007669"/>
    <property type="project" value="UniProtKB-KW"/>
</dbReference>
<dbReference type="InterPro" id="IPR016032">
    <property type="entry name" value="Sig_transdc_resp-reg_C-effctor"/>
</dbReference>
<dbReference type="RefSeq" id="WP_067656677.1">
    <property type="nucleotide sequence ID" value="NZ_FQXG01000004.1"/>
</dbReference>
<dbReference type="PANTHER" id="PTHR44688:SF16">
    <property type="entry name" value="DNA-BINDING TRANSCRIPTIONAL ACTIVATOR DEVR_DOSR"/>
    <property type="match status" value="1"/>
</dbReference>
<dbReference type="CDD" id="cd06170">
    <property type="entry name" value="LuxR_C_like"/>
    <property type="match status" value="1"/>
</dbReference>